<keyword evidence="7" id="KW-0645">Protease</keyword>
<dbReference type="PANTHER" id="PTHR43390">
    <property type="entry name" value="SIGNAL PEPTIDASE I"/>
    <property type="match status" value="1"/>
</dbReference>
<evidence type="ECO:0000256" key="2">
    <source>
        <dbReference type="ARBA" id="ARBA00004401"/>
    </source>
</evidence>
<evidence type="ECO:0000256" key="4">
    <source>
        <dbReference type="ARBA" id="ARBA00013208"/>
    </source>
</evidence>
<comment type="similarity">
    <text evidence="3 7">Belongs to the peptidase S26 family.</text>
</comment>
<dbReference type="PANTHER" id="PTHR43390:SF1">
    <property type="entry name" value="CHLOROPLAST PROCESSING PEPTIDASE"/>
    <property type="match status" value="1"/>
</dbReference>
<dbReference type="PRINTS" id="PR00727">
    <property type="entry name" value="LEADERPTASE"/>
</dbReference>
<proteinExistence type="inferred from homology"/>
<evidence type="ECO:0000259" key="9">
    <source>
        <dbReference type="Pfam" id="PF10502"/>
    </source>
</evidence>
<keyword evidence="11" id="KW-1185">Reference proteome</keyword>
<feature type="active site" evidence="6">
    <location>
        <position position="107"/>
    </location>
</feature>
<feature type="region of interest" description="Disordered" evidence="8">
    <location>
        <begin position="1"/>
        <end position="48"/>
    </location>
</feature>
<evidence type="ECO:0000313" key="11">
    <source>
        <dbReference type="Proteomes" id="UP000317371"/>
    </source>
</evidence>
<dbReference type="PROSITE" id="PS00760">
    <property type="entry name" value="SPASE_I_2"/>
    <property type="match status" value="1"/>
</dbReference>
<organism evidence="10 11">
    <name type="scientific">Litorilinea aerophila</name>
    <dbReference type="NCBI Taxonomy" id="1204385"/>
    <lineage>
        <taxon>Bacteria</taxon>
        <taxon>Bacillati</taxon>
        <taxon>Chloroflexota</taxon>
        <taxon>Caldilineae</taxon>
        <taxon>Caldilineales</taxon>
        <taxon>Caldilineaceae</taxon>
        <taxon>Litorilinea</taxon>
    </lineage>
</organism>
<dbReference type="GO" id="GO:0006465">
    <property type="term" value="P:signal peptide processing"/>
    <property type="evidence" value="ECO:0007669"/>
    <property type="project" value="InterPro"/>
</dbReference>
<gene>
    <name evidence="10" type="primary">lepB</name>
    <name evidence="10" type="ORF">FKZ61_12620</name>
</gene>
<dbReference type="GO" id="GO:0009003">
    <property type="term" value="F:signal peptidase activity"/>
    <property type="evidence" value="ECO:0007669"/>
    <property type="project" value="UniProtKB-EC"/>
</dbReference>
<evidence type="ECO:0000256" key="1">
    <source>
        <dbReference type="ARBA" id="ARBA00000677"/>
    </source>
</evidence>
<reference evidence="10 11" key="1">
    <citation type="submission" date="2019-06" db="EMBL/GenBank/DDBJ databases">
        <title>Genome sequence of Litorilinea aerophila BAA-2444.</title>
        <authorList>
            <person name="Maclea K.S."/>
            <person name="Maurais E.G."/>
            <person name="Iannazzi L.C."/>
        </authorList>
    </citation>
    <scope>NUCLEOTIDE SEQUENCE [LARGE SCALE GENOMIC DNA]</scope>
    <source>
        <strain evidence="10 11">ATCC BAA-2444</strain>
    </source>
</reference>
<dbReference type="InterPro" id="IPR036286">
    <property type="entry name" value="LexA/Signal_pep-like_sf"/>
</dbReference>
<dbReference type="InterPro" id="IPR019757">
    <property type="entry name" value="Pept_S26A_signal_pept_1_Lys-AS"/>
</dbReference>
<dbReference type="NCBIfam" id="TIGR02227">
    <property type="entry name" value="sigpep_I_bact"/>
    <property type="match status" value="1"/>
</dbReference>
<sequence>MNDFLPSPSDPHFDPERPGVDPGRQRSYPFSQQSPGQPDESDPTIPADSPWRIREAAADREALAASAPVPPWRLLLRETLQVILPALALALVVHLFFAQATIVYGQSMEPNLSERQRLIIDKFSYHFHPPRRNDIVVIDLPGMEEMLVKRIVGLPGETIEIRKGVVFVNGEPLAEPFPHDLGYQSLPPVVLGPLSYFVLGDNRENSNDSRSFGPVKREYIVGRVWLRYWPLNQLKYFPSNPS</sequence>
<dbReference type="OrthoDB" id="9802919at2"/>
<dbReference type="InParanoid" id="A0A540VFA1"/>
<evidence type="ECO:0000256" key="3">
    <source>
        <dbReference type="ARBA" id="ARBA00009370"/>
    </source>
</evidence>
<dbReference type="AlphaFoldDB" id="A0A540VFA1"/>
<evidence type="ECO:0000256" key="7">
    <source>
        <dbReference type="RuleBase" id="RU362042"/>
    </source>
</evidence>
<comment type="catalytic activity">
    <reaction evidence="1 7">
        <text>Cleavage of hydrophobic, N-terminal signal or leader sequences from secreted and periplasmic proteins.</text>
        <dbReference type="EC" id="3.4.21.89"/>
    </reaction>
</comment>
<name>A0A540VFA1_9CHLR</name>
<protein>
    <recommendedName>
        <fullName evidence="4 7">Signal peptidase I</fullName>
        <ecNumber evidence="4 7">3.4.21.89</ecNumber>
    </recommendedName>
</protein>
<dbReference type="PROSITE" id="PS00761">
    <property type="entry name" value="SPASE_I_3"/>
    <property type="match status" value="1"/>
</dbReference>
<dbReference type="CDD" id="cd06530">
    <property type="entry name" value="S26_SPase_I"/>
    <property type="match status" value="1"/>
</dbReference>
<evidence type="ECO:0000256" key="6">
    <source>
        <dbReference type="PIRSR" id="PIRSR600223-1"/>
    </source>
</evidence>
<evidence type="ECO:0000256" key="8">
    <source>
        <dbReference type="SAM" id="MobiDB-lite"/>
    </source>
</evidence>
<dbReference type="SUPFAM" id="SSF51306">
    <property type="entry name" value="LexA/Signal peptidase"/>
    <property type="match status" value="1"/>
</dbReference>
<dbReference type="EC" id="3.4.21.89" evidence="4 7"/>
<dbReference type="EMBL" id="VIGC01000014">
    <property type="protein sequence ID" value="TQE95435.1"/>
    <property type="molecule type" value="Genomic_DNA"/>
</dbReference>
<feature type="active site" evidence="6">
    <location>
        <position position="149"/>
    </location>
</feature>
<dbReference type="GO" id="GO:0004252">
    <property type="term" value="F:serine-type endopeptidase activity"/>
    <property type="evidence" value="ECO:0007669"/>
    <property type="project" value="InterPro"/>
</dbReference>
<dbReference type="GO" id="GO:0005886">
    <property type="term" value="C:plasma membrane"/>
    <property type="evidence" value="ECO:0007669"/>
    <property type="project" value="UniProtKB-SubCell"/>
</dbReference>
<dbReference type="InterPro" id="IPR019758">
    <property type="entry name" value="Pept_S26A_signal_pept_1_CS"/>
</dbReference>
<evidence type="ECO:0000256" key="5">
    <source>
        <dbReference type="ARBA" id="ARBA00022801"/>
    </source>
</evidence>
<evidence type="ECO:0000313" key="10">
    <source>
        <dbReference type="EMBL" id="TQE95435.1"/>
    </source>
</evidence>
<accession>A0A540VFA1</accession>
<comment type="subcellular location">
    <subcellularLocation>
        <location evidence="2">Cell membrane</location>
        <topology evidence="2">Single-pass type II membrane protein</topology>
    </subcellularLocation>
    <subcellularLocation>
        <location evidence="7">Membrane</location>
        <topology evidence="7">Single-pass type II membrane protein</topology>
    </subcellularLocation>
</comment>
<dbReference type="Proteomes" id="UP000317371">
    <property type="component" value="Unassembled WGS sequence"/>
</dbReference>
<dbReference type="InterPro" id="IPR019533">
    <property type="entry name" value="Peptidase_S26"/>
</dbReference>
<comment type="caution">
    <text evidence="10">The sequence shown here is derived from an EMBL/GenBank/DDBJ whole genome shotgun (WGS) entry which is preliminary data.</text>
</comment>
<dbReference type="Gene3D" id="2.10.109.10">
    <property type="entry name" value="Umud Fragment, subunit A"/>
    <property type="match status" value="1"/>
</dbReference>
<dbReference type="FunCoup" id="A0A540VFA1">
    <property type="interactions" value="434"/>
</dbReference>
<feature type="domain" description="Peptidase S26" evidence="9">
    <location>
        <begin position="77"/>
        <end position="229"/>
    </location>
</feature>
<dbReference type="InterPro" id="IPR000223">
    <property type="entry name" value="Pept_S26A_signal_pept_1"/>
</dbReference>
<dbReference type="RefSeq" id="WP_141610491.1">
    <property type="nucleotide sequence ID" value="NZ_VIGC02000014.1"/>
</dbReference>
<dbReference type="Pfam" id="PF10502">
    <property type="entry name" value="Peptidase_S26"/>
    <property type="match status" value="1"/>
</dbReference>
<keyword evidence="5 7" id="KW-0378">Hydrolase</keyword>